<dbReference type="InterPro" id="IPR050595">
    <property type="entry name" value="Bact_response_regulator"/>
</dbReference>
<feature type="modified residue" description="4-aspartylphosphate" evidence="2">
    <location>
        <position position="53"/>
    </location>
</feature>
<evidence type="ECO:0000313" key="4">
    <source>
        <dbReference type="EMBL" id="PIQ89260.1"/>
    </source>
</evidence>
<dbReference type="Proteomes" id="UP000229641">
    <property type="component" value="Unassembled WGS sequence"/>
</dbReference>
<comment type="caution">
    <text evidence="4">The sequence shown here is derived from an EMBL/GenBank/DDBJ whole genome shotgun (WGS) entry which is preliminary data.</text>
</comment>
<dbReference type="Gene3D" id="3.40.50.2300">
    <property type="match status" value="1"/>
</dbReference>
<reference evidence="4 5" key="1">
    <citation type="submission" date="2017-09" db="EMBL/GenBank/DDBJ databases">
        <title>Depth-based differentiation of microbial function through sediment-hosted aquifers and enrichment of novel symbionts in the deep terrestrial subsurface.</title>
        <authorList>
            <person name="Probst A.J."/>
            <person name="Ladd B."/>
            <person name="Jarett J.K."/>
            <person name="Geller-Mcgrath D.E."/>
            <person name="Sieber C.M."/>
            <person name="Emerson J.B."/>
            <person name="Anantharaman K."/>
            <person name="Thomas B.C."/>
            <person name="Malmstrom R."/>
            <person name="Stieglmeier M."/>
            <person name="Klingl A."/>
            <person name="Woyke T."/>
            <person name="Ryan C.M."/>
            <person name="Banfield J.F."/>
        </authorList>
    </citation>
    <scope>NUCLEOTIDE SEQUENCE [LARGE SCALE GENOMIC DNA]</scope>
    <source>
        <strain evidence="4">CG11_big_fil_rev_8_21_14_0_20_42_13</strain>
    </source>
</reference>
<dbReference type="PANTHER" id="PTHR44591:SF3">
    <property type="entry name" value="RESPONSE REGULATORY DOMAIN-CONTAINING PROTEIN"/>
    <property type="match status" value="1"/>
</dbReference>
<accession>A0A2H0LXV8</accession>
<keyword evidence="1 2" id="KW-0597">Phosphoprotein</keyword>
<proteinExistence type="predicted"/>
<dbReference type="InterPro" id="IPR011006">
    <property type="entry name" value="CheY-like_superfamily"/>
</dbReference>
<dbReference type="GO" id="GO:0000160">
    <property type="term" value="P:phosphorelay signal transduction system"/>
    <property type="evidence" value="ECO:0007669"/>
    <property type="project" value="InterPro"/>
</dbReference>
<dbReference type="Pfam" id="PF00072">
    <property type="entry name" value="Response_reg"/>
    <property type="match status" value="1"/>
</dbReference>
<dbReference type="SMART" id="SM00448">
    <property type="entry name" value="REC"/>
    <property type="match status" value="1"/>
</dbReference>
<evidence type="ECO:0000259" key="3">
    <source>
        <dbReference type="PROSITE" id="PS50110"/>
    </source>
</evidence>
<dbReference type="CDD" id="cd17546">
    <property type="entry name" value="REC_hyHK_CKI1_RcsC-like"/>
    <property type="match status" value="1"/>
</dbReference>
<sequence length="126" mass="14348">MGKNILVIDDDKLVRMTLKRLLSKESYRVSIAESGQEALSLLETNPFDLIISDLKMPGMNGIETVKRIREYLEQNNKSPVPEIFISAYAKEDIYQEALKLNAKDYLEKPFDIAALLQSIKKAIESK</sequence>
<protein>
    <recommendedName>
        <fullName evidence="3">Response regulatory domain-containing protein</fullName>
    </recommendedName>
</protein>
<organism evidence="4 5">
    <name type="scientific">Candidatus Ghiorseimicrobium undicola</name>
    <dbReference type="NCBI Taxonomy" id="1974746"/>
    <lineage>
        <taxon>Bacteria</taxon>
        <taxon>Pseudomonadati</taxon>
        <taxon>Candidatus Omnitrophota</taxon>
        <taxon>Candidatus Ghiorseimicrobium</taxon>
    </lineage>
</organism>
<dbReference type="PROSITE" id="PS50110">
    <property type="entry name" value="RESPONSE_REGULATORY"/>
    <property type="match status" value="1"/>
</dbReference>
<feature type="domain" description="Response regulatory" evidence="3">
    <location>
        <begin position="4"/>
        <end position="123"/>
    </location>
</feature>
<evidence type="ECO:0000256" key="2">
    <source>
        <dbReference type="PROSITE-ProRule" id="PRU00169"/>
    </source>
</evidence>
<evidence type="ECO:0000313" key="5">
    <source>
        <dbReference type="Proteomes" id="UP000229641"/>
    </source>
</evidence>
<dbReference type="AlphaFoldDB" id="A0A2H0LXV8"/>
<name>A0A2H0LXV8_9BACT</name>
<evidence type="ECO:0000256" key="1">
    <source>
        <dbReference type="ARBA" id="ARBA00022553"/>
    </source>
</evidence>
<dbReference type="SUPFAM" id="SSF52172">
    <property type="entry name" value="CheY-like"/>
    <property type="match status" value="1"/>
</dbReference>
<dbReference type="PANTHER" id="PTHR44591">
    <property type="entry name" value="STRESS RESPONSE REGULATOR PROTEIN 1"/>
    <property type="match status" value="1"/>
</dbReference>
<dbReference type="EMBL" id="PCWA01000060">
    <property type="protein sequence ID" value="PIQ89260.1"/>
    <property type="molecule type" value="Genomic_DNA"/>
</dbReference>
<dbReference type="InterPro" id="IPR001789">
    <property type="entry name" value="Sig_transdc_resp-reg_receiver"/>
</dbReference>
<gene>
    <name evidence="4" type="ORF">COV72_03995</name>
</gene>